<evidence type="ECO:0000313" key="4">
    <source>
        <dbReference type="Proteomes" id="UP000272025"/>
    </source>
</evidence>
<accession>A0A3N2PXB8</accession>
<sequence>MQECNVSQPGSGLVSLDSLIPPRPKSQPCPCCFDLDAPTALQNTNDLAWSQSESVIRLSRSRRNLESSARYGCPICSVLLEVLMFFGLDSPGDDRARNIELRVPTDSGNVEISVDVYYMEVYVQLYMSHQKSWNRIRPLPDLSTDYLSEESLSFIKSHLQTCLASHRLCCQGDGSLPARLLEVGHRGDSHIRLIDTDSVSSARYIALSYCWGNAITVRTTLASLEDMQSGIDVSMLPQVYVDAIALTRELGIQYLWVDALCIIQDSIEDWEAESANMSDIYAGAYLTIAAASSGSADRTVLRRHPRAESYADQYYGRVFTKRVADEEGAHMLKARVIPEVGVHSKWQDRSDERIPREPWSRRTWTLQEQLLSTRLLSFSTAEMQWTCLEAVACECRSQLNHRRLFGPNPVSQITRPADAFRFWHKLIENCSDRDLTDARDKLTAISGIAAILHRKTRSRYAAGLWADNIDADLLWRRAHPTTTEPPRPGYVAPSFSWASVEGEVDYCCFKNGKLPYHKSASVEAVETVASRNAPLGRVEGGRLTIRGPLIQGCMEESSRPGVYVVRLCQMRLVEVLADGVLQQVVVAGPDGSLETTVCRWSPSGSGSTQNLSTDTEGDPGTEEEEVEATGQILIAAKPDVAGPRMRCWVMRLGYFSSASDLASPQIRDHELLILGKSPRSPGNFERVGLATYPVKEGRSSVLEEVSEQEHIATITIV</sequence>
<protein>
    <submittedName>
        <fullName evidence="3">HET-domain-containing protein</fullName>
    </submittedName>
</protein>
<reference evidence="3 4" key="1">
    <citation type="journal article" date="2018" name="Mol. Ecol.">
        <title>The obligate alkalophilic soda-lake fungus Sodiomyces alkalinus has shifted to a protein diet.</title>
        <authorList>
            <person name="Grum-Grzhimaylo A.A."/>
            <person name="Falkoski D.L."/>
            <person name="van den Heuvel J."/>
            <person name="Valero-Jimenez C.A."/>
            <person name="Min B."/>
            <person name="Choi I.G."/>
            <person name="Lipzen A."/>
            <person name="Daum C.G."/>
            <person name="Aanen D.K."/>
            <person name="Tsang A."/>
            <person name="Henrissat B."/>
            <person name="Bilanenko E.N."/>
            <person name="de Vries R.P."/>
            <person name="van Kan J.A.L."/>
            <person name="Grigoriev I.V."/>
            <person name="Debets A.J.M."/>
        </authorList>
    </citation>
    <scope>NUCLEOTIDE SEQUENCE [LARGE SCALE GENOMIC DNA]</scope>
    <source>
        <strain evidence="3 4">F11</strain>
    </source>
</reference>
<feature type="compositionally biased region" description="Polar residues" evidence="1">
    <location>
        <begin position="602"/>
        <end position="612"/>
    </location>
</feature>
<feature type="region of interest" description="Disordered" evidence="1">
    <location>
        <begin position="600"/>
        <end position="623"/>
    </location>
</feature>
<dbReference type="RefSeq" id="XP_028466924.1">
    <property type="nucleotide sequence ID" value="XM_028611744.1"/>
</dbReference>
<dbReference type="EMBL" id="ML119054">
    <property type="protein sequence ID" value="ROT39118.1"/>
    <property type="molecule type" value="Genomic_DNA"/>
</dbReference>
<proteinExistence type="predicted"/>
<evidence type="ECO:0000256" key="1">
    <source>
        <dbReference type="SAM" id="MobiDB-lite"/>
    </source>
</evidence>
<dbReference type="AlphaFoldDB" id="A0A3N2PXB8"/>
<dbReference type="OrthoDB" id="47007at2759"/>
<evidence type="ECO:0000313" key="3">
    <source>
        <dbReference type="EMBL" id="ROT39118.1"/>
    </source>
</evidence>
<dbReference type="PANTHER" id="PTHR33112">
    <property type="entry name" value="DOMAIN PROTEIN, PUTATIVE-RELATED"/>
    <property type="match status" value="1"/>
</dbReference>
<feature type="domain" description="Heterokaryon incompatibility" evidence="2">
    <location>
        <begin position="204"/>
        <end position="368"/>
    </location>
</feature>
<dbReference type="PANTHER" id="PTHR33112:SF16">
    <property type="entry name" value="HETEROKARYON INCOMPATIBILITY DOMAIN-CONTAINING PROTEIN"/>
    <property type="match status" value="1"/>
</dbReference>
<name>A0A3N2PXB8_SODAK</name>
<keyword evidence="4" id="KW-1185">Reference proteome</keyword>
<dbReference type="GeneID" id="39580222"/>
<organism evidence="3 4">
    <name type="scientific">Sodiomyces alkalinus (strain CBS 110278 / VKM F-3762 / F11)</name>
    <name type="common">Alkaliphilic filamentous fungus</name>
    <dbReference type="NCBI Taxonomy" id="1314773"/>
    <lineage>
        <taxon>Eukaryota</taxon>
        <taxon>Fungi</taxon>
        <taxon>Dikarya</taxon>
        <taxon>Ascomycota</taxon>
        <taxon>Pezizomycotina</taxon>
        <taxon>Sordariomycetes</taxon>
        <taxon>Hypocreomycetidae</taxon>
        <taxon>Glomerellales</taxon>
        <taxon>Plectosphaerellaceae</taxon>
        <taxon>Sodiomyces</taxon>
    </lineage>
</organism>
<gene>
    <name evidence="3" type="ORF">SODALDRAFT_332540</name>
</gene>
<evidence type="ECO:0000259" key="2">
    <source>
        <dbReference type="Pfam" id="PF06985"/>
    </source>
</evidence>
<dbReference type="Pfam" id="PF06985">
    <property type="entry name" value="HET"/>
    <property type="match status" value="1"/>
</dbReference>
<dbReference type="Proteomes" id="UP000272025">
    <property type="component" value="Unassembled WGS sequence"/>
</dbReference>
<dbReference type="InterPro" id="IPR010730">
    <property type="entry name" value="HET"/>
</dbReference>